<dbReference type="PANTHER" id="PTHR32166">
    <property type="entry name" value="OSJNBA0013A04.12 PROTEIN"/>
    <property type="match status" value="1"/>
</dbReference>
<evidence type="ECO:0000313" key="3">
    <source>
        <dbReference type="Proteomes" id="UP001151760"/>
    </source>
</evidence>
<dbReference type="PANTHER" id="PTHR32166:SF74">
    <property type="entry name" value="OS05G0256350 PROTEIN"/>
    <property type="match status" value="1"/>
</dbReference>
<organism evidence="2 3">
    <name type="scientific">Tanacetum coccineum</name>
    <dbReference type="NCBI Taxonomy" id="301880"/>
    <lineage>
        <taxon>Eukaryota</taxon>
        <taxon>Viridiplantae</taxon>
        <taxon>Streptophyta</taxon>
        <taxon>Embryophyta</taxon>
        <taxon>Tracheophyta</taxon>
        <taxon>Spermatophyta</taxon>
        <taxon>Magnoliopsida</taxon>
        <taxon>eudicotyledons</taxon>
        <taxon>Gunneridae</taxon>
        <taxon>Pentapetalae</taxon>
        <taxon>asterids</taxon>
        <taxon>campanulids</taxon>
        <taxon>Asterales</taxon>
        <taxon>Asteraceae</taxon>
        <taxon>Asteroideae</taxon>
        <taxon>Anthemideae</taxon>
        <taxon>Anthemidinae</taxon>
        <taxon>Tanacetum</taxon>
    </lineage>
</organism>
<protein>
    <submittedName>
        <fullName evidence="2">Transcription factor/ chromatin remodeling BED-type(Zn) family protein</fullName>
    </submittedName>
</protein>
<accession>A0ABQ5B1D4</accession>
<dbReference type="InterPro" id="IPR012337">
    <property type="entry name" value="RNaseH-like_sf"/>
</dbReference>
<dbReference type="EMBL" id="BQNB010012729">
    <property type="protein sequence ID" value="GJT07184.1"/>
    <property type="molecule type" value="Genomic_DNA"/>
</dbReference>
<dbReference type="SUPFAM" id="SSF53098">
    <property type="entry name" value="Ribonuclease H-like"/>
    <property type="match status" value="1"/>
</dbReference>
<reference evidence="2" key="1">
    <citation type="journal article" date="2022" name="Int. J. Mol. Sci.">
        <title>Draft Genome of Tanacetum Coccineum: Genomic Comparison of Closely Related Tanacetum-Family Plants.</title>
        <authorList>
            <person name="Yamashiro T."/>
            <person name="Shiraishi A."/>
            <person name="Nakayama K."/>
            <person name="Satake H."/>
        </authorList>
    </citation>
    <scope>NUCLEOTIDE SEQUENCE</scope>
</reference>
<comment type="caution">
    <text evidence="2">The sequence shown here is derived from an EMBL/GenBank/DDBJ whole genome shotgun (WGS) entry which is preliminary data.</text>
</comment>
<dbReference type="Proteomes" id="UP001151760">
    <property type="component" value="Unassembled WGS sequence"/>
</dbReference>
<proteinExistence type="predicted"/>
<sequence length="471" mass="54288">MMASVDCNLDDAVPTTTKGGTCANSDLNRNSWDPGWNYGTFFYATNKDEIKYKLCGFISKGGITRLKHHIARIQRKCVATCKKASVEDKANLVDALDKERTYCIHQYCARWIYESGIPFHSIDNDGFKKFVEAVGQYGRGYRPLSQYQLRKPLLKEEVERTKGLLKKQEEEWARYGCLVMTDGWTDRKRRSIMNFYVNSRKGTTFLSLVECSTNSHTWQFIFEYVDKGIKDVGSQNVIQVVTDNVANNMAAAQLLEMKKPNIFWTSCAAHTIDLMLEAIGKEGKFKEWIAKAKTLTIFIYAHHRTLMDKKEKLRLMFTSDEWTQSKWAKTKNGKEAYSIPSMGFLYGELKKAKEDIKMAFNNVETYYRPIIDIIETRSKGRLDSPLHLIAYLLNPYYFFKDQRIKDDVMVSNAVYAFLEKLFHHDFEKQDQVMNIELPKYKGKEGDFGRMLAAKGCSENNSSYDPGAAMCC</sequence>
<dbReference type="Pfam" id="PF04937">
    <property type="entry name" value="DUF659"/>
    <property type="match status" value="1"/>
</dbReference>
<reference evidence="2" key="2">
    <citation type="submission" date="2022-01" db="EMBL/GenBank/DDBJ databases">
        <authorList>
            <person name="Yamashiro T."/>
            <person name="Shiraishi A."/>
            <person name="Satake H."/>
            <person name="Nakayama K."/>
        </authorList>
    </citation>
    <scope>NUCLEOTIDE SEQUENCE</scope>
</reference>
<dbReference type="InterPro" id="IPR007021">
    <property type="entry name" value="DUF659"/>
</dbReference>
<name>A0ABQ5B1D4_9ASTR</name>
<evidence type="ECO:0000313" key="2">
    <source>
        <dbReference type="EMBL" id="GJT07184.1"/>
    </source>
</evidence>
<evidence type="ECO:0000259" key="1">
    <source>
        <dbReference type="Pfam" id="PF04937"/>
    </source>
</evidence>
<gene>
    <name evidence="2" type="ORF">Tco_0841646</name>
</gene>
<keyword evidence="3" id="KW-1185">Reference proteome</keyword>
<feature type="domain" description="DUF659" evidence="1">
    <location>
        <begin position="145"/>
        <end position="294"/>
    </location>
</feature>